<gene>
    <name evidence="3" type="ORF">BCR37DRAFT_393239</name>
</gene>
<feature type="compositionally biased region" description="Acidic residues" evidence="1">
    <location>
        <begin position="407"/>
        <end position="420"/>
    </location>
</feature>
<sequence length="832" mass="91994">MAKKAAGTQTRLVGNDYRHLVRPKTITSSKPATAGSFKRKQDLKITGFFSQPTAADGAGQGQKTSTTATRLRGKRKAEQTRIQVQDSMTGSECAKVAQIAQVQQANQAAVAIEQKDALSDAFSRLMSPSKRRKLDIDCSLPVVPDSQASPVSCTQLDTEDGHMATPHTAHLMEIPSSVAYERYHDRLLTEPDTPTRPQTRSSLPSPPYSLNETETGLAIPETQMLSPSRPVMANLCSLQTPPKTTLRQVYQDPEDVSPPSGQRPSSVCIQPDGVLNELPATLVVTSQARRARRALLAAEETASIDTVLDERRFEQLLKAKQALDAFESVSETGSVLEDEKLEVPDSEASDLDELECQQNSEAGERQGMYGLLPESLVNDSLLVASFQPPSFGSMSRTYTQAQGLHQEEEEEEDEDEEEETTDRISASPSPRKRHPSPGGSSNTNNNNNNNNDGAGTQHPPTPPQQQGDPSMSGAGAEGDLQRAYWTPEREELLAEICKDLKKTGHSLPGSYGFSREAWQVCHRRFVEAAGVEWSIAQLKARYQRLRMDYEAFKLLKDAVINEGGVWNEEQLLLEASEEVKQIVTAANKKDRVYFNVRFSLYPTMVQLFDREWDRQTHRWVPRGNPAAQQVVEQPGANPNALLVLTETQERRRRHRSRDRSRRAGRNASLVSATRDPLEAILGPHTGIVPPPPPPAAAAAAAAAPQSRMQPPAVDPVVNNNSGRSGPVMTQADLAADHAQLTRAFIEANKTMLQSTLKELSNLTHPRQVQLALHRFTQHAATKQIPVRTQILCKEVLTMDSNAEVWLTLPVDQYRTYFDMKFRQRGVDQGYTE</sequence>
<feature type="domain" description="Myb/SANT-like" evidence="2">
    <location>
        <begin position="484"/>
        <end position="579"/>
    </location>
</feature>
<comment type="caution">
    <text evidence="3">The sequence shown here is derived from an EMBL/GenBank/DDBJ whole genome shotgun (WGS) entry which is preliminary data.</text>
</comment>
<organism evidence="3 4">
    <name type="scientific">Protomyces lactucae-debilis</name>
    <dbReference type="NCBI Taxonomy" id="2754530"/>
    <lineage>
        <taxon>Eukaryota</taxon>
        <taxon>Fungi</taxon>
        <taxon>Dikarya</taxon>
        <taxon>Ascomycota</taxon>
        <taxon>Taphrinomycotina</taxon>
        <taxon>Taphrinomycetes</taxon>
        <taxon>Taphrinales</taxon>
        <taxon>Protomycetaceae</taxon>
        <taxon>Protomyces</taxon>
    </lineage>
</organism>
<dbReference type="AlphaFoldDB" id="A0A1Y2FD65"/>
<name>A0A1Y2FD65_PROLT</name>
<dbReference type="Proteomes" id="UP000193685">
    <property type="component" value="Unassembled WGS sequence"/>
</dbReference>
<feature type="compositionally biased region" description="Polar residues" evidence="1">
    <location>
        <begin position="195"/>
        <end position="213"/>
    </location>
</feature>
<reference evidence="3 4" key="1">
    <citation type="submission" date="2016-07" db="EMBL/GenBank/DDBJ databases">
        <title>Pervasive Adenine N6-methylation of Active Genes in Fungi.</title>
        <authorList>
            <consortium name="DOE Joint Genome Institute"/>
            <person name="Mondo S.J."/>
            <person name="Dannebaum R.O."/>
            <person name="Kuo R.C."/>
            <person name="Labutti K."/>
            <person name="Haridas S."/>
            <person name="Kuo A."/>
            <person name="Salamov A."/>
            <person name="Ahrendt S.R."/>
            <person name="Lipzen A."/>
            <person name="Sullivan W."/>
            <person name="Andreopoulos W.B."/>
            <person name="Clum A."/>
            <person name="Lindquist E."/>
            <person name="Daum C."/>
            <person name="Ramamoorthy G.K."/>
            <person name="Gryganskyi A."/>
            <person name="Culley D."/>
            <person name="Magnuson J.K."/>
            <person name="James T.Y."/>
            <person name="O'Malley M.A."/>
            <person name="Stajich J.E."/>
            <person name="Spatafora J.W."/>
            <person name="Visel A."/>
            <person name="Grigoriev I.V."/>
        </authorList>
    </citation>
    <scope>NUCLEOTIDE SEQUENCE [LARGE SCALE GENOMIC DNA]</scope>
    <source>
        <strain evidence="3 4">12-1054</strain>
    </source>
</reference>
<dbReference type="RefSeq" id="XP_040724740.1">
    <property type="nucleotide sequence ID" value="XM_040871276.1"/>
</dbReference>
<dbReference type="PANTHER" id="PTHR47072">
    <property type="match status" value="1"/>
</dbReference>
<dbReference type="EMBL" id="MCFI01000011">
    <property type="protein sequence ID" value="ORY81364.1"/>
    <property type="molecule type" value="Genomic_DNA"/>
</dbReference>
<evidence type="ECO:0000313" key="4">
    <source>
        <dbReference type="Proteomes" id="UP000193685"/>
    </source>
</evidence>
<protein>
    <recommendedName>
        <fullName evidence="2">Myb/SANT-like domain-containing protein</fullName>
    </recommendedName>
</protein>
<evidence type="ECO:0000256" key="1">
    <source>
        <dbReference type="SAM" id="MobiDB-lite"/>
    </source>
</evidence>
<dbReference type="OrthoDB" id="1848055at2759"/>
<feature type="region of interest" description="Disordered" evidence="1">
    <location>
        <begin position="393"/>
        <end position="478"/>
    </location>
</feature>
<feature type="compositionally biased region" description="Polar residues" evidence="1">
    <location>
        <begin position="393"/>
        <end position="403"/>
    </location>
</feature>
<feature type="region of interest" description="Disordered" evidence="1">
    <location>
        <begin position="330"/>
        <end position="352"/>
    </location>
</feature>
<feature type="compositionally biased region" description="Basic residues" evidence="1">
    <location>
        <begin position="650"/>
        <end position="664"/>
    </location>
</feature>
<dbReference type="GeneID" id="63787875"/>
<dbReference type="InterPro" id="IPR024752">
    <property type="entry name" value="Myb/SANT-like_dom"/>
</dbReference>
<feature type="compositionally biased region" description="Low complexity" evidence="1">
    <location>
        <begin position="442"/>
        <end position="451"/>
    </location>
</feature>
<dbReference type="PANTHER" id="PTHR47072:SF1">
    <property type="entry name" value="OS09G0122200 PROTEIN"/>
    <property type="match status" value="1"/>
</dbReference>
<proteinExistence type="predicted"/>
<dbReference type="Pfam" id="PF12776">
    <property type="entry name" value="Myb_DNA-bind_3"/>
    <property type="match status" value="1"/>
</dbReference>
<feature type="region of interest" description="Disordered" evidence="1">
    <location>
        <begin position="629"/>
        <end position="709"/>
    </location>
</feature>
<feature type="region of interest" description="Disordered" evidence="1">
    <location>
        <begin position="189"/>
        <end position="213"/>
    </location>
</feature>
<keyword evidence="4" id="KW-1185">Reference proteome</keyword>
<feature type="region of interest" description="Disordered" evidence="1">
    <location>
        <begin position="51"/>
        <end position="76"/>
    </location>
</feature>
<evidence type="ECO:0000259" key="2">
    <source>
        <dbReference type="Pfam" id="PF12776"/>
    </source>
</evidence>
<accession>A0A1Y2FD65</accession>
<evidence type="ECO:0000313" key="3">
    <source>
        <dbReference type="EMBL" id="ORY81364.1"/>
    </source>
</evidence>